<keyword evidence="3" id="KW-1185">Reference proteome</keyword>
<evidence type="ECO:0000313" key="2">
    <source>
        <dbReference type="EMBL" id="KAL3773805.1"/>
    </source>
</evidence>
<gene>
    <name evidence="2" type="ORF">ACHAWO_006604</name>
</gene>
<accession>A0ABD3NKF8</accession>
<dbReference type="Pfam" id="PF00400">
    <property type="entry name" value="WD40"/>
    <property type="match status" value="1"/>
</dbReference>
<feature type="region of interest" description="Disordered" evidence="1">
    <location>
        <begin position="1194"/>
        <end position="1213"/>
    </location>
</feature>
<dbReference type="InterPro" id="IPR036322">
    <property type="entry name" value="WD40_repeat_dom_sf"/>
</dbReference>
<dbReference type="EMBL" id="JALLPJ020001219">
    <property type="protein sequence ID" value="KAL3773805.1"/>
    <property type="molecule type" value="Genomic_DNA"/>
</dbReference>
<dbReference type="Gene3D" id="3.10.20.90">
    <property type="entry name" value="Phosphatidylinositol 3-kinase Catalytic Subunit, Chain A, domain 1"/>
    <property type="match status" value="1"/>
</dbReference>
<dbReference type="PANTHER" id="PTHR31138:SF1">
    <property type="entry name" value="PDZ DOMAIN-CONTAINING PROTEIN"/>
    <property type="match status" value="1"/>
</dbReference>
<dbReference type="Gene3D" id="2.130.10.10">
    <property type="entry name" value="YVTN repeat-like/Quinoprotein amine dehydrogenase"/>
    <property type="match status" value="1"/>
</dbReference>
<dbReference type="SUPFAM" id="SSF54236">
    <property type="entry name" value="Ubiquitin-like"/>
    <property type="match status" value="1"/>
</dbReference>
<dbReference type="PANTHER" id="PTHR31138">
    <property type="entry name" value="CHROMOSOME 19, WHOLE GENOME SHOTGUN SEQUENCE"/>
    <property type="match status" value="1"/>
</dbReference>
<dbReference type="InterPro" id="IPR001680">
    <property type="entry name" value="WD40_rpt"/>
</dbReference>
<protein>
    <recommendedName>
        <fullName evidence="4">PDZ domain-containing protein</fullName>
    </recommendedName>
</protein>
<comment type="caution">
    <text evidence="2">The sequence shown here is derived from an EMBL/GenBank/DDBJ whole genome shotgun (WGS) entry which is preliminary data.</text>
</comment>
<name>A0ABD3NKF8_9STRA</name>
<dbReference type="SMART" id="SM00320">
    <property type="entry name" value="WD40"/>
    <property type="match status" value="2"/>
</dbReference>
<organism evidence="2 3">
    <name type="scientific">Cyclotella atomus</name>
    <dbReference type="NCBI Taxonomy" id="382360"/>
    <lineage>
        <taxon>Eukaryota</taxon>
        <taxon>Sar</taxon>
        <taxon>Stramenopiles</taxon>
        <taxon>Ochrophyta</taxon>
        <taxon>Bacillariophyta</taxon>
        <taxon>Coscinodiscophyceae</taxon>
        <taxon>Thalassiosirophycidae</taxon>
        <taxon>Stephanodiscales</taxon>
        <taxon>Stephanodiscaceae</taxon>
        <taxon>Cyclotella</taxon>
    </lineage>
</organism>
<evidence type="ECO:0008006" key="4">
    <source>
        <dbReference type="Google" id="ProtNLM"/>
    </source>
</evidence>
<dbReference type="InterPro" id="IPR015943">
    <property type="entry name" value="WD40/YVTN_repeat-like_dom_sf"/>
</dbReference>
<evidence type="ECO:0000313" key="3">
    <source>
        <dbReference type="Proteomes" id="UP001530400"/>
    </source>
</evidence>
<evidence type="ECO:0000256" key="1">
    <source>
        <dbReference type="SAM" id="MobiDB-lite"/>
    </source>
</evidence>
<dbReference type="InterPro" id="IPR029071">
    <property type="entry name" value="Ubiquitin-like_domsf"/>
</dbReference>
<sequence length="2111" mass="230311">MTGVEIHPGDAVLTKYGTGVVVRCFNALGGEDGNDKDSNSSSGAVYEWASVRLWRQPGKSIASGAVATLRMNDVHQKIAAAPGMTVRAAAGESDTGMAHEGHPADNGSKKNYLVERYLADKDEFMVSYNSSYEEKENEHLSLARSLAFMSSSTTNIDEMNSSNSNAESAAAKPVKQYQYLKPNQIDKSSISAKFYPILDDLMSRGERAWAQSFSTQEVAGAVKKTISSSVIVTSPTKKSQTGGTEGAEDKDISIAKSISAMAKTSLATLGNEARNNEMASTTVSEAMSAITNTVNSVSSEAVGELSLPQADEIKQIYEMLRDENLTALFEKGRERLNELVEKEIPARTKKALGAIGVELEEEDGRSMGTSGEKIRGSISKLRKDALSSLEQILKISVDKEKGEFVIQTNGQSTSVHINTQNILDCTSSAKEMLSSPTVLLAQKQFSEMYDTLSTVATSDPELMQIFSSISDKTKSWQEMTGRLMQTKTASLFIEGGARLRYRAAELLKIAPGQFRGSVGTGSSEADFTRAFTEGDVAMAKLKSMEMGDAIRKRLFNAIELRSESSGGLDAIIAGSLAAISRKSDSVTSSARTLVQNSGLDVSLATSLDSASGKLSEDAIQSVISNLQQSATSALKGSKESLIALLSKRSGYRDGVLLRLEQVFIDMESQLGRGMTAEEIASIARGEGGTLALFQPVAMRAAKEIESQLDAAEKKMKESKHWDPRADAVIGKVRQITSGELSLTDLLDTAAGYLDDEAVVAKSGGLIVKAETFLDEFEAASTKLGAMSSSASGSMGTRGIVEVAAKAGITKDSLMQGVGQLDVNKLLDDTQTAMTDDTARRQLISSAGDTALDFLLRILPSMPVPPFDGVREGLVYHISNLSMAGFKVQKEDIYIEVAGIQAAAQKLGDTQSREVKASELLIIDVKNISATIDDAVWSFEQTYMPYLKGRGKANTKLWSGSIRLKFELRRRTVSTQDPNTGEEIESWEPVLCLNDRCCSIGGIELVFQGEGRITWVANKLTNWLKNPLRDYVVGVIVTALTNNSGWLIDHLNQNLSPYWDFVMRVAKLELMELPILEQHHVIKAEIAQADEVELVWRERVPLGLNILTNHESGYLKVIDLPRGTQARQVAQQAQLDPDIFKGSTIVSVNGRRYGPDNQVDLFAALKDPARPKSILFRLVADNDIAHINNLLQKRASQDGTTRKDSQSNHTDDDEEVVKTINVSDEFIGIKFASSPDSYGLVVAEFLEGSKDKYPGIQTNYILSHVNGRCVLGENGSGKEEALRLLENHGSSRPLSLGFVKPYLFNVIVEKGTKSFGGPSELVLSELKPTDDSSSKENKIVLNGFSQAEGAAESGKVLVGDNLVFINGIPVGAGCRLTYGRKANNKCPSLDVIIDMLESLSPLALTFARADTEKKARLRSSPLSLNIDAINTFSIEAADYDHIGCTFVVGNNGTDIVVKSINGVEGSFQRQMNATKLPLVGCVLECVDNEVVPTYVNSQLIINAMSRRWASNDSVKLTFCNLKQKAVVHKIVLTAAISDEGSAAMVDIQAKLKWGKNSYGITIYPSTSSVDLKSQVQVLTGLPQHRQKLLCPKLWKGPLKDSDDLASLMEADRVVKNLVITLIGSAETLEEKSMDDRPRFIEDMSANEIKHMEMMQYQNENEDDIDTVDIVALQKEPGIERYDNKVGMHEYNRFVTGLPQHQINNSLLAKRKKPNDTDEDTNESQLHDTLAMTMGMELRRAYINSLAILENGTIVSGLDDGHVQLWSRCQMVGDLKHAGDCVDHVLKFPSSSLSDPDFVTAGGGALCIWNQDGRRLMDLGSPHGTTPGSITVGCLEGFQNMKFLAACFRITRQVDANQFRLMPQNDQERRRRAEAEARESMIQNELLRVSKCIKVWFYTSGHQSGALSETTIHNDTPIVQLTEMEGRLISADKRGCIARYSWTSSINEPTVSPQEESRLQIVCQQCTIVLLKVIQDNILAVSINPAQDEGIEEVPSATQLQVSIRRGILLIDMETQSLKTILDAHMDAVHCICPLPNGSILTAGGKMDAKVLLWKKNDVMNAFQAEESITLTKASQMKEPGYVFDLLVLPDSNATSNAFAIAGARYNVIKIVI</sequence>
<reference evidence="2 3" key="1">
    <citation type="submission" date="2024-10" db="EMBL/GenBank/DDBJ databases">
        <title>Updated reference genomes for cyclostephanoid diatoms.</title>
        <authorList>
            <person name="Roberts W.R."/>
            <person name="Alverson A.J."/>
        </authorList>
    </citation>
    <scope>NUCLEOTIDE SEQUENCE [LARGE SCALE GENOMIC DNA]</scope>
    <source>
        <strain evidence="2 3">AJA010-31</strain>
    </source>
</reference>
<dbReference type="SUPFAM" id="SSF50978">
    <property type="entry name" value="WD40 repeat-like"/>
    <property type="match status" value="1"/>
</dbReference>
<proteinExistence type="predicted"/>
<dbReference type="Proteomes" id="UP001530400">
    <property type="component" value="Unassembled WGS sequence"/>
</dbReference>
<feature type="compositionally biased region" description="Basic and acidic residues" evidence="1">
    <location>
        <begin position="1199"/>
        <end position="1209"/>
    </location>
</feature>